<dbReference type="KEGG" id="clup:CLUP02_16899"/>
<organism evidence="1 2">
    <name type="scientific">Colletotrichum lupini</name>
    <dbReference type="NCBI Taxonomy" id="145971"/>
    <lineage>
        <taxon>Eukaryota</taxon>
        <taxon>Fungi</taxon>
        <taxon>Dikarya</taxon>
        <taxon>Ascomycota</taxon>
        <taxon>Pezizomycotina</taxon>
        <taxon>Sordariomycetes</taxon>
        <taxon>Hypocreomycetidae</taxon>
        <taxon>Glomerellales</taxon>
        <taxon>Glomerellaceae</taxon>
        <taxon>Colletotrichum</taxon>
        <taxon>Colletotrichum acutatum species complex</taxon>
    </lineage>
</organism>
<reference evidence="1" key="1">
    <citation type="journal article" date="2021" name="Mol. Plant Microbe Interact.">
        <title>Complete Genome Sequence of the Plant-Pathogenic Fungus Colletotrichum lupini.</title>
        <authorList>
            <person name="Baroncelli R."/>
            <person name="Pensec F."/>
            <person name="Da Lio D."/>
            <person name="Boufleur T."/>
            <person name="Vicente I."/>
            <person name="Sarrocco S."/>
            <person name="Picot A."/>
            <person name="Baraldi E."/>
            <person name="Sukno S."/>
            <person name="Thon M."/>
            <person name="Le Floch G."/>
        </authorList>
    </citation>
    <scope>NUCLEOTIDE SEQUENCE</scope>
    <source>
        <strain evidence="1">IMI 504893</strain>
    </source>
</reference>
<name>A0A9Q8T993_9PEZI</name>
<gene>
    <name evidence="1" type="ORF">CLUP02_16899</name>
</gene>
<dbReference type="GeneID" id="73350827"/>
<dbReference type="AlphaFoldDB" id="A0A9Q8T993"/>
<sequence length="243" mass="27230">MQRAPLSSSHQKAAAPMNELLFRLEIKGTQFTLREASTREGLDLRCCRSDELAMGYVMNYHLGAQWLFPGGASQRLGTSDQAAKRARSLPRLHGIATLTNYWPCPRNRSATQYRFWTSSGSRVSLHELAIVAAAALNVFLCRCQNRWLSGNLDTWSSVHPPWLGDFVPPEGNGARPKKLTAQVRETMCVIPSFFLEQGFEFYSFHLLSAVPTVPLTLPKTINPFLVVPHYCTHVGRIRPNTGM</sequence>
<dbReference type="RefSeq" id="XP_049152964.1">
    <property type="nucleotide sequence ID" value="XM_049295817.1"/>
</dbReference>
<protein>
    <submittedName>
        <fullName evidence="1">Uncharacterized protein</fullName>
    </submittedName>
</protein>
<accession>A0A9Q8T993</accession>
<evidence type="ECO:0000313" key="1">
    <source>
        <dbReference type="EMBL" id="UQC91365.1"/>
    </source>
</evidence>
<proteinExistence type="predicted"/>
<dbReference type="Proteomes" id="UP000830671">
    <property type="component" value="Chromosome 9"/>
</dbReference>
<keyword evidence="2" id="KW-1185">Reference proteome</keyword>
<evidence type="ECO:0000313" key="2">
    <source>
        <dbReference type="Proteomes" id="UP000830671"/>
    </source>
</evidence>
<dbReference type="EMBL" id="CP019481">
    <property type="protein sequence ID" value="UQC91365.1"/>
    <property type="molecule type" value="Genomic_DNA"/>
</dbReference>